<keyword evidence="3" id="KW-0328">Glycosyltransferase</keyword>
<feature type="domain" description="Putative mannosyltransferase YkcA/B-like C-terminal" evidence="10">
    <location>
        <begin position="513"/>
        <end position="598"/>
    </location>
</feature>
<evidence type="ECO:0000256" key="5">
    <source>
        <dbReference type="ARBA" id="ARBA00022692"/>
    </source>
</evidence>
<evidence type="ECO:0000256" key="1">
    <source>
        <dbReference type="ARBA" id="ARBA00004651"/>
    </source>
</evidence>
<dbReference type="PANTHER" id="PTHR33908:SF3">
    <property type="entry name" value="UNDECAPRENYL PHOSPHATE-ALPHA-4-AMINO-4-DEOXY-L-ARABINOSE ARABINOSYL TRANSFERASE"/>
    <property type="match status" value="1"/>
</dbReference>
<keyword evidence="6 8" id="KW-1133">Transmembrane helix</keyword>
<evidence type="ECO:0000313" key="11">
    <source>
        <dbReference type="EMBL" id="MBM2619505.1"/>
    </source>
</evidence>
<feature type="transmembrane region" description="Helical" evidence="8">
    <location>
        <begin position="109"/>
        <end position="129"/>
    </location>
</feature>
<feature type="transmembrane region" description="Helical" evidence="8">
    <location>
        <begin position="174"/>
        <end position="193"/>
    </location>
</feature>
<dbReference type="InterPro" id="IPR050297">
    <property type="entry name" value="LipidA_mod_glycosyltrf_83"/>
</dbReference>
<feature type="transmembrane region" description="Helical" evidence="8">
    <location>
        <begin position="337"/>
        <end position="358"/>
    </location>
</feature>
<evidence type="ECO:0000256" key="6">
    <source>
        <dbReference type="ARBA" id="ARBA00022989"/>
    </source>
</evidence>
<feature type="domain" description="Glycosyltransferase RgtA/B/C/D-like" evidence="9">
    <location>
        <begin position="62"/>
        <end position="219"/>
    </location>
</feature>
<sequence>MSRTEAAALVVVTIAAGLTYVWNIDERTMARYYSSVVRSMSESWNAFLFGAVDPLSTVTVDKIPGAFWPQALSARIFGFEPWAVVLPQVLFATVTVLVLHRAVRRHAGPAAAMLAAIAMASMPVAAALARTQWPDTLLTLLLVLAADATLRAVGTGRLRTLLLAGVWVGLGVHAKMLAALVVLPALGAAYLLAAPGPLRRRVTHVGVAGVVTILVSAAWIVLVRLTPAGDRPYIDATDTNNALDMVLGYNGIDRFSGGESRSAGTHPFRTGLFATVFGSLATQVMWLFPLALAGAVIGFVNRRRAPRTDAGRAGVVLWSLWFVVVAGVFGVGQINHVCYAIILAPPTAALAGIGLAALIRKYRAGSGQAWLLPVAVAVTTAWAVLLARRSPSFLPWVVPVTVAAGAVALVALVAGLTATRIPDALRRFGPLPAVPAVFLVPVAWTVAAAVPVNSGLPENPAAGPPFAEWRYLDVPARERDQLLVMAREYSRPENLARTFAEPRTELTEPDRRLLHYAGARRGSSRYVLAALTSARAGTFIAATGLPVLPLGGFTGRTPFPTQRQLQQLVVDGAVRFVLVPAVPSGSAEVDAGLAWVAATCVVVPPEAYGVGVPPPNAPARESLYDCAVRRSAP</sequence>
<dbReference type="Proteomes" id="UP000632138">
    <property type="component" value="Unassembled WGS sequence"/>
</dbReference>
<comment type="subcellular location">
    <subcellularLocation>
        <location evidence="1">Cell membrane</location>
        <topology evidence="1">Multi-pass membrane protein</topology>
    </subcellularLocation>
</comment>
<keyword evidence="5 8" id="KW-0812">Transmembrane</keyword>
<comment type="caution">
    <text evidence="11">The sequence shown here is derived from an EMBL/GenBank/DDBJ whole genome shotgun (WGS) entry which is preliminary data.</text>
</comment>
<evidence type="ECO:0000256" key="7">
    <source>
        <dbReference type="ARBA" id="ARBA00023136"/>
    </source>
</evidence>
<evidence type="ECO:0000259" key="10">
    <source>
        <dbReference type="Pfam" id="PF24878"/>
    </source>
</evidence>
<name>A0ABS2AIA8_9ACTN</name>
<evidence type="ECO:0000259" key="9">
    <source>
        <dbReference type="Pfam" id="PF13231"/>
    </source>
</evidence>
<reference evidence="11 12" key="1">
    <citation type="submission" date="2021-01" db="EMBL/GenBank/DDBJ databases">
        <title>Actinoplanes sp. nov. LDG1-06 isolated from lichen.</title>
        <authorList>
            <person name="Saeng-In P."/>
            <person name="Phongsopitanun W."/>
            <person name="Kanchanasin P."/>
            <person name="Yuki M."/>
            <person name="Kudo T."/>
            <person name="Ohkuma M."/>
            <person name="Tanasupawat S."/>
        </authorList>
    </citation>
    <scope>NUCLEOTIDE SEQUENCE [LARGE SCALE GENOMIC DNA]</scope>
    <source>
        <strain evidence="11 12">LDG1-06</strain>
    </source>
</reference>
<feature type="transmembrane region" description="Helical" evidence="8">
    <location>
        <begin position="428"/>
        <end position="450"/>
    </location>
</feature>
<keyword evidence="4" id="KW-0808">Transferase</keyword>
<dbReference type="EMBL" id="JAENHP010000010">
    <property type="protein sequence ID" value="MBM2619505.1"/>
    <property type="molecule type" value="Genomic_DNA"/>
</dbReference>
<feature type="transmembrane region" description="Helical" evidence="8">
    <location>
        <begin position="312"/>
        <end position="331"/>
    </location>
</feature>
<keyword evidence="2" id="KW-1003">Cell membrane</keyword>
<feature type="transmembrane region" description="Helical" evidence="8">
    <location>
        <begin position="272"/>
        <end position="300"/>
    </location>
</feature>
<evidence type="ECO:0000256" key="2">
    <source>
        <dbReference type="ARBA" id="ARBA00022475"/>
    </source>
</evidence>
<dbReference type="PANTHER" id="PTHR33908">
    <property type="entry name" value="MANNOSYLTRANSFERASE YKCB-RELATED"/>
    <property type="match status" value="1"/>
</dbReference>
<dbReference type="Pfam" id="PF13231">
    <property type="entry name" value="PMT_2"/>
    <property type="match status" value="1"/>
</dbReference>
<evidence type="ECO:0000256" key="4">
    <source>
        <dbReference type="ARBA" id="ARBA00022679"/>
    </source>
</evidence>
<feature type="transmembrane region" description="Helical" evidence="8">
    <location>
        <begin position="370"/>
        <end position="387"/>
    </location>
</feature>
<dbReference type="InterPro" id="IPR038731">
    <property type="entry name" value="RgtA/B/C-like"/>
</dbReference>
<evidence type="ECO:0000256" key="3">
    <source>
        <dbReference type="ARBA" id="ARBA00022676"/>
    </source>
</evidence>
<feature type="transmembrane region" description="Helical" evidence="8">
    <location>
        <begin position="82"/>
        <end position="103"/>
    </location>
</feature>
<feature type="transmembrane region" description="Helical" evidence="8">
    <location>
        <begin position="205"/>
        <end position="225"/>
    </location>
</feature>
<feature type="transmembrane region" description="Helical" evidence="8">
    <location>
        <begin position="6"/>
        <end position="24"/>
    </location>
</feature>
<feature type="transmembrane region" description="Helical" evidence="8">
    <location>
        <begin position="393"/>
        <end position="416"/>
    </location>
</feature>
<evidence type="ECO:0000256" key="8">
    <source>
        <dbReference type="SAM" id="Phobius"/>
    </source>
</evidence>
<gene>
    <name evidence="11" type="ORF">JIG36_28520</name>
</gene>
<organism evidence="11 12">
    <name type="scientific">Paractinoplanes ovalisporus</name>
    <dbReference type="NCBI Taxonomy" id="2810368"/>
    <lineage>
        <taxon>Bacteria</taxon>
        <taxon>Bacillati</taxon>
        <taxon>Actinomycetota</taxon>
        <taxon>Actinomycetes</taxon>
        <taxon>Micromonosporales</taxon>
        <taxon>Micromonosporaceae</taxon>
        <taxon>Paractinoplanes</taxon>
    </lineage>
</organism>
<proteinExistence type="predicted"/>
<dbReference type="InterPro" id="IPR056785">
    <property type="entry name" value="YkcA/B-like_C"/>
</dbReference>
<keyword evidence="7 8" id="KW-0472">Membrane</keyword>
<evidence type="ECO:0000313" key="12">
    <source>
        <dbReference type="Proteomes" id="UP000632138"/>
    </source>
</evidence>
<protein>
    <submittedName>
        <fullName evidence="11">Glycosyltransferase family 39 protein</fullName>
    </submittedName>
</protein>
<accession>A0ABS2AIA8</accession>
<keyword evidence="12" id="KW-1185">Reference proteome</keyword>
<dbReference type="RefSeq" id="WP_203379490.1">
    <property type="nucleotide sequence ID" value="NZ_JAENHP010000010.1"/>
</dbReference>
<dbReference type="Pfam" id="PF24878">
    <property type="entry name" value="YkcB_C"/>
    <property type="match status" value="1"/>
</dbReference>